<comment type="caution">
    <text evidence="1">The sequence shown here is derived from an EMBL/GenBank/DDBJ whole genome shotgun (WGS) entry which is preliminary data.</text>
</comment>
<protein>
    <recommendedName>
        <fullName evidence="3">WD40 repeat domain-containing protein</fullName>
    </recommendedName>
</protein>
<dbReference type="EMBL" id="DTTC01000246">
    <property type="protein sequence ID" value="HIA98305.1"/>
    <property type="molecule type" value="Genomic_DNA"/>
</dbReference>
<gene>
    <name evidence="1" type="ORF">EYO15_03900</name>
</gene>
<evidence type="ECO:0000313" key="2">
    <source>
        <dbReference type="Proteomes" id="UP000589132"/>
    </source>
</evidence>
<dbReference type="Proteomes" id="UP000589132">
    <property type="component" value="Unassembled WGS sequence"/>
</dbReference>
<dbReference type="InterPro" id="IPR015943">
    <property type="entry name" value="WD40/YVTN_repeat-like_dom_sf"/>
</dbReference>
<dbReference type="AlphaFoldDB" id="A0A7J4D090"/>
<reference evidence="2" key="1">
    <citation type="journal article" date="2019" name="bioRxiv">
        <title>Genome diversification in globally distributed novel marine Proteobacteria is linked to environmental adaptation.</title>
        <authorList>
            <person name="Zhou Z."/>
            <person name="Tran P.Q."/>
            <person name="Kieft K."/>
            <person name="Anantharaman K."/>
        </authorList>
    </citation>
    <scope>NUCLEOTIDE SEQUENCE [LARGE SCALE GENOMIC DNA]</scope>
</reference>
<sequence length="796" mass="90284">MLRSTSIKIDSWKPVKLLARQSVKDDIVALSCDLKGDVAAIISKSSLTIFTNRELLDSVPLKRGRQIHISDNAERILVLTADALLCYDYWGQIKWTYRGVDSNSQFCVNDDGTRIALSESNSLKVISRFGEVSWDSTFEDKIQEFVFAPNNLLVVSTISGLFLVETDDKIVELDSNYIASEISCSSDYLIVNSEDTMIAFSYTGTELWKKEGVATSNVSFSNDGVKHVFLMDSKTLVCQDRNGDEIWTYRSKDELQDAYVLESGNMVGVYSNTVFHIIDYQGKQAWSYQAREKVVGFSFSNHGGDVIVVSDSKIHWFQNEGFLRTSVDGELDKAEQLFHKVSVYDSNLDQLRYDMEKARSLQSGKFELVKDSFQIINRVNMRLASLHQRHVGYLDALPSFMKQLGLQGAQTDEMIPLLYTYYSLHSDLSDTSSLSELLERANFLLTKLNRYGPSDSKSDKDSEGPGPNHFLKEAKRSISEEIINIKGLITSRNKDVESLESNLKYLVIEWLKTGELDTEPRDFVETYQKSELIREEKRELIVNKIENSMAFIDYSEEHEHLVLESLNFTCKDKVSLNLTIKNGSEGSVNNLFFRIRVEGSGLNLAEPISGVIRLNHLEVNESYSPVFRFEPINRAFTKVVMVVQYLDDAGRRYTSWLGEIDVDFLGCYVKPSEIDEEKHGDLRLEYKDHTSHAVVNIEGLTINKITNISKELPGMHLCSFKEESSRSIIYHSAKSSLDDSDYLSMIFLRGIGGEESLRSALELVCHAPDIEKSSELKDELMSHLKSKLLESNGRLV</sequence>
<dbReference type="Gene3D" id="2.130.10.10">
    <property type="entry name" value="YVTN repeat-like/Quinoprotein amine dehydrogenase"/>
    <property type="match status" value="1"/>
</dbReference>
<evidence type="ECO:0008006" key="3">
    <source>
        <dbReference type="Google" id="ProtNLM"/>
    </source>
</evidence>
<accession>A0A7J4D090</accession>
<dbReference type="InterPro" id="IPR011047">
    <property type="entry name" value="Quinoprotein_ADH-like_sf"/>
</dbReference>
<organism evidence="1 2">
    <name type="scientific">Marine Group III euryarchaeote</name>
    <dbReference type="NCBI Taxonomy" id="2173149"/>
    <lineage>
        <taxon>Archaea</taxon>
        <taxon>Methanobacteriati</taxon>
        <taxon>Thermoplasmatota</taxon>
        <taxon>Thermoplasmata</taxon>
        <taxon>Candidatus Thermoprofundales</taxon>
    </lineage>
</organism>
<dbReference type="SUPFAM" id="SSF50998">
    <property type="entry name" value="Quinoprotein alcohol dehydrogenase-like"/>
    <property type="match status" value="1"/>
</dbReference>
<evidence type="ECO:0000313" key="1">
    <source>
        <dbReference type="EMBL" id="HIA98305.1"/>
    </source>
</evidence>
<name>A0A7J4D090_9ARCH</name>
<proteinExistence type="predicted"/>